<dbReference type="InterPro" id="IPR032710">
    <property type="entry name" value="NTF2-like_dom_sf"/>
</dbReference>
<organism evidence="2 4">
    <name type="scientific">Anaerotignum propionicum DSM 1682</name>
    <dbReference type="NCBI Taxonomy" id="991789"/>
    <lineage>
        <taxon>Bacteria</taxon>
        <taxon>Bacillati</taxon>
        <taxon>Bacillota</taxon>
        <taxon>Clostridia</taxon>
        <taxon>Lachnospirales</taxon>
        <taxon>Anaerotignaceae</taxon>
        <taxon>Anaerotignum</taxon>
    </lineage>
</organism>
<dbReference type="EMBL" id="FQUA01000001">
    <property type="protein sequence ID" value="SHE27068.1"/>
    <property type="molecule type" value="Genomic_DNA"/>
</dbReference>
<proteinExistence type="predicted"/>
<dbReference type="Gene3D" id="3.10.450.50">
    <property type="match status" value="1"/>
</dbReference>
<dbReference type="KEGG" id="cpro:CPRO_03480"/>
<keyword evidence="3" id="KW-1185">Reference proteome</keyword>
<evidence type="ECO:0000313" key="1">
    <source>
        <dbReference type="EMBL" id="AMJ39964.1"/>
    </source>
</evidence>
<evidence type="ECO:0000313" key="3">
    <source>
        <dbReference type="Proteomes" id="UP000068026"/>
    </source>
</evidence>
<protein>
    <submittedName>
        <fullName evidence="2">Uncharacterized protein</fullName>
    </submittedName>
</protein>
<dbReference type="RefSeq" id="WP_330383851.1">
    <property type="nucleotide sequence ID" value="NZ_CP014223.1"/>
</dbReference>
<sequence>MENKDRMKYFYEHITSEHSLDEVCDYVSVDCIIRVGERCIPVGVDGVKQHMIEVRKTYPDLKMTILNQYW</sequence>
<reference evidence="4" key="4">
    <citation type="submission" date="2016-11" db="EMBL/GenBank/DDBJ databases">
        <authorList>
            <person name="Jaros S."/>
            <person name="Januszkiewicz K."/>
            <person name="Wedrychowicz H."/>
        </authorList>
    </citation>
    <scope>NUCLEOTIDE SEQUENCE [LARGE SCALE GENOMIC DNA]</scope>
    <source>
        <strain evidence="4">DSM 1682</strain>
    </source>
</reference>
<dbReference type="EMBL" id="CP014223">
    <property type="protein sequence ID" value="AMJ39964.1"/>
    <property type="molecule type" value="Genomic_DNA"/>
</dbReference>
<name>A0A0X8V9K6_ANAPI</name>
<dbReference type="Proteomes" id="UP000068026">
    <property type="component" value="Chromosome"/>
</dbReference>
<reference evidence="1 3" key="1">
    <citation type="journal article" date="2016" name="Genome Announc.">
        <title>Complete Genome Sequence of the Amino Acid-Fermenting Clostridium propionicum X2 (DSM 1682).</title>
        <authorList>
            <person name="Poehlein A."/>
            <person name="Schlien K."/>
            <person name="Chowdhury N.P."/>
            <person name="Gottschalk G."/>
            <person name="Buckel W."/>
            <person name="Daniel R."/>
        </authorList>
    </citation>
    <scope>NUCLEOTIDE SEQUENCE [LARGE SCALE GENOMIC DNA]</scope>
    <source>
        <strain evidence="1 3">X2</strain>
    </source>
</reference>
<dbReference type="AlphaFoldDB" id="A0A0X8V9K6"/>
<evidence type="ECO:0000313" key="4">
    <source>
        <dbReference type="Proteomes" id="UP000184204"/>
    </source>
</evidence>
<accession>A0A0X8V9K6</accession>
<reference evidence="3" key="2">
    <citation type="submission" date="2016-01" db="EMBL/GenBank/DDBJ databases">
        <authorList>
            <person name="Poehlein A."/>
            <person name="Schlien K."/>
            <person name="Gottschalk G."/>
            <person name="Buckel W."/>
            <person name="Daniel R."/>
        </authorList>
    </citation>
    <scope>NUCLEOTIDE SEQUENCE [LARGE SCALE GENOMIC DNA]</scope>
    <source>
        <strain evidence="3">X2</strain>
    </source>
</reference>
<dbReference type="SUPFAM" id="SSF54427">
    <property type="entry name" value="NTF2-like"/>
    <property type="match status" value="1"/>
</dbReference>
<reference evidence="2" key="3">
    <citation type="submission" date="2016-11" db="EMBL/GenBank/DDBJ databases">
        <authorList>
            <person name="Varghese N."/>
            <person name="Submissions S."/>
        </authorList>
    </citation>
    <scope>NUCLEOTIDE SEQUENCE</scope>
    <source>
        <strain evidence="2">DSM 1682</strain>
    </source>
</reference>
<dbReference type="Proteomes" id="UP000184204">
    <property type="component" value="Unassembled WGS sequence"/>
</dbReference>
<evidence type="ECO:0000313" key="2">
    <source>
        <dbReference type="EMBL" id="SHE27068.1"/>
    </source>
</evidence>
<gene>
    <name evidence="1" type="ORF">CPRO_03480</name>
    <name evidence="2" type="ORF">SAMN02745151_00007</name>
</gene>